<feature type="compositionally biased region" description="Low complexity" evidence="1">
    <location>
        <begin position="62"/>
        <end position="73"/>
    </location>
</feature>
<reference evidence="3" key="1">
    <citation type="submission" date="2023-08" db="EMBL/GenBank/DDBJ databases">
        <title>Rhodospirillaceae gen. nov., a novel taxon isolated from the Yangtze River Yuezi River estuary sludge.</title>
        <authorList>
            <person name="Ruan L."/>
        </authorList>
    </citation>
    <scope>NUCLEOTIDE SEQUENCE [LARGE SCALE GENOMIC DNA]</scope>
    <source>
        <strain evidence="3">R-7</strain>
    </source>
</reference>
<dbReference type="EMBL" id="JAUYVI010000004">
    <property type="protein sequence ID" value="MDQ7248662.1"/>
    <property type="molecule type" value="Genomic_DNA"/>
</dbReference>
<organism evidence="2 3">
    <name type="scientific">Dongia sedimenti</name>
    <dbReference type="NCBI Taxonomy" id="3064282"/>
    <lineage>
        <taxon>Bacteria</taxon>
        <taxon>Pseudomonadati</taxon>
        <taxon>Pseudomonadota</taxon>
        <taxon>Alphaproteobacteria</taxon>
        <taxon>Rhodospirillales</taxon>
        <taxon>Dongiaceae</taxon>
        <taxon>Dongia</taxon>
    </lineage>
</organism>
<evidence type="ECO:0000313" key="3">
    <source>
        <dbReference type="Proteomes" id="UP001230156"/>
    </source>
</evidence>
<evidence type="ECO:0000256" key="1">
    <source>
        <dbReference type="SAM" id="MobiDB-lite"/>
    </source>
</evidence>
<accession>A0ABU0YLQ0</accession>
<keyword evidence="3" id="KW-1185">Reference proteome</keyword>
<protein>
    <submittedName>
        <fullName evidence="2">Uncharacterized protein</fullName>
    </submittedName>
</protein>
<gene>
    <name evidence="2" type="ORF">Q8A70_13335</name>
</gene>
<sequence length="120" mass="12303">MALKTRKFDVPKVLETERDIAICLSETLETGDTATVAHALGAAARHGEGGAPEQVQARKPHQGTQRQRQSGTGDCIAGSEGAGPGACSAARGADEGCETEEGEARFGAATLNLEAGEILL</sequence>
<proteinExistence type="predicted"/>
<evidence type="ECO:0000313" key="2">
    <source>
        <dbReference type="EMBL" id="MDQ7248662.1"/>
    </source>
</evidence>
<dbReference type="Proteomes" id="UP001230156">
    <property type="component" value="Unassembled WGS sequence"/>
</dbReference>
<name>A0ABU0YLQ0_9PROT</name>
<comment type="caution">
    <text evidence="2">The sequence shown here is derived from an EMBL/GenBank/DDBJ whole genome shotgun (WGS) entry which is preliminary data.</text>
</comment>
<feature type="region of interest" description="Disordered" evidence="1">
    <location>
        <begin position="44"/>
        <end position="94"/>
    </location>
</feature>